<evidence type="ECO:0000256" key="1">
    <source>
        <dbReference type="SAM" id="Phobius"/>
    </source>
</evidence>
<evidence type="ECO:0000313" key="2">
    <source>
        <dbReference type="EMBL" id="MYM87247.1"/>
    </source>
</evidence>
<evidence type="ECO:0000313" key="3">
    <source>
        <dbReference type="Proteomes" id="UP000470302"/>
    </source>
</evidence>
<organism evidence="2 3">
    <name type="scientific">Duganella vulcania</name>
    <dbReference type="NCBI Taxonomy" id="2692166"/>
    <lineage>
        <taxon>Bacteria</taxon>
        <taxon>Pseudomonadati</taxon>
        <taxon>Pseudomonadota</taxon>
        <taxon>Betaproteobacteria</taxon>
        <taxon>Burkholderiales</taxon>
        <taxon>Oxalobacteraceae</taxon>
        <taxon>Telluria group</taxon>
        <taxon>Duganella</taxon>
    </lineage>
</organism>
<keyword evidence="1" id="KW-0812">Transmembrane</keyword>
<feature type="transmembrane region" description="Helical" evidence="1">
    <location>
        <begin position="263"/>
        <end position="288"/>
    </location>
</feature>
<proteinExistence type="predicted"/>
<gene>
    <name evidence="2" type="ORF">GTP91_08620</name>
</gene>
<accession>A0A845G2L9</accession>
<keyword evidence="1" id="KW-0472">Membrane</keyword>
<dbReference type="AlphaFoldDB" id="A0A845G2L9"/>
<dbReference type="EMBL" id="WWCW01000020">
    <property type="protein sequence ID" value="MYM87247.1"/>
    <property type="molecule type" value="Genomic_DNA"/>
</dbReference>
<comment type="caution">
    <text evidence="2">The sequence shown here is derived from an EMBL/GenBank/DDBJ whole genome shotgun (WGS) entry which is preliminary data.</text>
</comment>
<protein>
    <submittedName>
        <fullName evidence="2">Uncharacterized protein</fullName>
    </submittedName>
</protein>
<keyword evidence="1" id="KW-1133">Transmembrane helix</keyword>
<name>A0A845G2L9_9BURK</name>
<reference evidence="2 3" key="1">
    <citation type="submission" date="2020-01" db="EMBL/GenBank/DDBJ databases">
        <title>Novel species isolated from a subtropical stream in China.</title>
        <authorList>
            <person name="Lu H."/>
        </authorList>
    </citation>
    <scope>NUCLEOTIDE SEQUENCE [LARGE SCALE GENOMIC DNA]</scope>
    <source>
        <strain evidence="2 3">FT82W</strain>
    </source>
</reference>
<sequence>MTVLDASTYWSTRFWGVRDTTSTAEQAYARHGNHQIAGTHRAHHVSRSDIGKAVNDYLTKVTSIETLLDQIGTLYLTSWQDVWVTPRIFWIWGQWSNALGKTFRLGMAQFLNLPMADQEILAERLIAVLERSIANIRVGHSATDRQLGHALAPRVHRGQYDMLARLIAAINKENLNVPRLTFETTVVEAVWNAHFARHPRHATGKNVFVVDQVFLGPTQNGIYLSEDVPSANNLFHVITLPRRYPLKIGTNDYGYVIRGSRAILHLAAAIFILSGFIQLGMGVTNMAWPKEFDKDDAE</sequence>
<dbReference type="Proteomes" id="UP000470302">
    <property type="component" value="Unassembled WGS sequence"/>
</dbReference>
<dbReference type="RefSeq" id="WP_161096413.1">
    <property type="nucleotide sequence ID" value="NZ_WWCW01000020.1"/>
</dbReference>